<dbReference type="Proteomes" id="UP000639403">
    <property type="component" value="Unassembled WGS sequence"/>
</dbReference>
<comment type="caution">
    <text evidence="2">The sequence shown here is derived from an EMBL/GenBank/DDBJ whole genome shotgun (WGS) entry which is preliminary data.</text>
</comment>
<dbReference type="EMBL" id="JADOXO010000069">
    <property type="protein sequence ID" value="KAF9815559.1"/>
    <property type="molecule type" value="Genomic_DNA"/>
</dbReference>
<organism evidence="2 3">
    <name type="scientific">Rhodonia placenta</name>
    <dbReference type="NCBI Taxonomy" id="104341"/>
    <lineage>
        <taxon>Eukaryota</taxon>
        <taxon>Fungi</taxon>
        <taxon>Dikarya</taxon>
        <taxon>Basidiomycota</taxon>
        <taxon>Agaricomycotina</taxon>
        <taxon>Agaricomycetes</taxon>
        <taxon>Polyporales</taxon>
        <taxon>Adustoporiaceae</taxon>
        <taxon>Rhodonia</taxon>
    </lineage>
</organism>
<evidence type="ECO:0000256" key="1">
    <source>
        <dbReference type="SAM" id="MobiDB-lite"/>
    </source>
</evidence>
<dbReference type="AlphaFoldDB" id="A0A8H7U2G7"/>
<protein>
    <submittedName>
        <fullName evidence="2">Uncharacterized protein</fullName>
    </submittedName>
</protein>
<accession>A0A8H7U2G7</accession>
<reference evidence="2" key="2">
    <citation type="journal article" name="Front. Microbiol.">
        <title>Degradative Capacity of Two Strains of Rhodonia placenta: From Phenotype to Genotype.</title>
        <authorList>
            <person name="Kolle M."/>
            <person name="Horta M.A.C."/>
            <person name="Nowrousian M."/>
            <person name="Ohm R.A."/>
            <person name="Benz J.P."/>
            <person name="Pilgard A."/>
        </authorList>
    </citation>
    <scope>NUCLEOTIDE SEQUENCE</scope>
    <source>
        <strain evidence="2">FPRL280</strain>
    </source>
</reference>
<evidence type="ECO:0000313" key="3">
    <source>
        <dbReference type="Proteomes" id="UP000639403"/>
    </source>
</evidence>
<feature type="region of interest" description="Disordered" evidence="1">
    <location>
        <begin position="1"/>
        <end position="81"/>
    </location>
</feature>
<sequence>MQPASTVNPANPRLSPIDQGAAQSKRSSLLNSPARLAYSSDEGSPSVARSHSHRLDPIAQQPPFMDSLPDQFGAVEPPPKDEKAAVRQLTVSASPLCCKDAVFDDNCPHFFRFETSER</sequence>
<evidence type="ECO:0000313" key="2">
    <source>
        <dbReference type="EMBL" id="KAF9815559.1"/>
    </source>
</evidence>
<name>A0A8H7U2G7_9APHY</name>
<proteinExistence type="predicted"/>
<gene>
    <name evidence="2" type="ORF">IEO21_04559</name>
</gene>
<reference evidence="2" key="1">
    <citation type="submission" date="2020-11" db="EMBL/GenBank/DDBJ databases">
        <authorList>
            <person name="Koelle M."/>
            <person name="Horta M.A.C."/>
            <person name="Nowrousian M."/>
            <person name="Ohm R.A."/>
            <person name="Benz P."/>
            <person name="Pilgard A."/>
        </authorList>
    </citation>
    <scope>NUCLEOTIDE SEQUENCE</scope>
    <source>
        <strain evidence="2">FPRL280</strain>
    </source>
</reference>
<feature type="compositionally biased region" description="Polar residues" evidence="1">
    <location>
        <begin position="21"/>
        <end position="31"/>
    </location>
</feature>